<sequence length="282" mass="31890">MEEVERILSEHPPGEKTKIIERERLLGQLAPLRAFGDFRYKWSREELERLAVPRYGKTVIAPHYETPPYLTAKPDVMYHRISPKDKFLVIASDGLWDLLSPLQVTTIVDNFSITTTTTTTFSSLVGVISSMSKGLAIVYIAHLDPFTVIGRQVVRMVGEHMSGRAALSPLRLPHNMKLKDINTILEQRKDGLNKAWRTNPGLGANNAKPCDRMQNCKQVRPITQLELVFAKSSAIYLILVREERDEFEPFVLEQGAGYLRNAGERIFHDEAPDFTAVVRSGC</sequence>
<dbReference type="PANTHER" id="PTHR13832:SF792">
    <property type="entry name" value="GM14286P"/>
    <property type="match status" value="1"/>
</dbReference>
<dbReference type="Pfam" id="PF00481">
    <property type="entry name" value="PP2C"/>
    <property type="match status" value="1"/>
</dbReference>
<dbReference type="PROSITE" id="PS51746">
    <property type="entry name" value="PPM_2"/>
    <property type="match status" value="1"/>
</dbReference>
<keyword evidence="3" id="KW-1185">Reference proteome</keyword>
<proteinExistence type="predicted"/>
<evidence type="ECO:0000259" key="1">
    <source>
        <dbReference type="PROSITE" id="PS51746"/>
    </source>
</evidence>
<dbReference type="GO" id="GO:0005739">
    <property type="term" value="C:mitochondrion"/>
    <property type="evidence" value="ECO:0007669"/>
    <property type="project" value="TreeGrafter"/>
</dbReference>
<feature type="domain" description="PPM-type phosphatase" evidence="1">
    <location>
        <begin position="1"/>
        <end position="153"/>
    </location>
</feature>
<dbReference type="EMBL" id="CADCXU010005772">
    <property type="protein sequence ID" value="CAA9997411.1"/>
    <property type="molecule type" value="Genomic_DNA"/>
</dbReference>
<evidence type="ECO:0000313" key="2">
    <source>
        <dbReference type="EMBL" id="CAA9997411.1"/>
    </source>
</evidence>
<organism evidence="2 3">
    <name type="scientific">Nesidiocoris tenuis</name>
    <dbReference type="NCBI Taxonomy" id="355587"/>
    <lineage>
        <taxon>Eukaryota</taxon>
        <taxon>Metazoa</taxon>
        <taxon>Ecdysozoa</taxon>
        <taxon>Arthropoda</taxon>
        <taxon>Hexapoda</taxon>
        <taxon>Insecta</taxon>
        <taxon>Pterygota</taxon>
        <taxon>Neoptera</taxon>
        <taxon>Paraneoptera</taxon>
        <taxon>Hemiptera</taxon>
        <taxon>Heteroptera</taxon>
        <taxon>Panheteroptera</taxon>
        <taxon>Cimicomorpha</taxon>
        <taxon>Miridae</taxon>
        <taxon>Dicyphina</taxon>
        <taxon>Nesidiocoris</taxon>
    </lineage>
</organism>
<dbReference type="Gene3D" id="3.60.40.10">
    <property type="entry name" value="PPM-type phosphatase domain"/>
    <property type="match status" value="1"/>
</dbReference>
<dbReference type="InterPro" id="IPR036457">
    <property type="entry name" value="PPM-type-like_dom_sf"/>
</dbReference>
<dbReference type="OrthoDB" id="420076at2759"/>
<name>A0A6H5G3X0_9HEMI</name>
<gene>
    <name evidence="2" type="ORF">NTEN_LOCUS3713</name>
</gene>
<reference evidence="2 3" key="1">
    <citation type="submission" date="2020-02" db="EMBL/GenBank/DDBJ databases">
        <authorList>
            <person name="Ferguson B K."/>
        </authorList>
    </citation>
    <scope>NUCLEOTIDE SEQUENCE [LARGE SCALE GENOMIC DNA]</scope>
</reference>
<dbReference type="SUPFAM" id="SSF81606">
    <property type="entry name" value="PP2C-like"/>
    <property type="match status" value="1"/>
</dbReference>
<accession>A0A6H5G3X0</accession>
<dbReference type="Proteomes" id="UP000479000">
    <property type="component" value="Unassembled WGS sequence"/>
</dbReference>
<dbReference type="GO" id="GO:0004741">
    <property type="term" value="F:[pyruvate dehydrogenase (acetyl-transferring)]-phosphatase activity"/>
    <property type="evidence" value="ECO:0007669"/>
    <property type="project" value="TreeGrafter"/>
</dbReference>
<dbReference type="InterPro" id="IPR001932">
    <property type="entry name" value="PPM-type_phosphatase-like_dom"/>
</dbReference>
<protein>
    <recommendedName>
        <fullName evidence="1">PPM-type phosphatase domain-containing protein</fullName>
    </recommendedName>
</protein>
<dbReference type="AlphaFoldDB" id="A0A6H5G3X0"/>
<evidence type="ECO:0000313" key="3">
    <source>
        <dbReference type="Proteomes" id="UP000479000"/>
    </source>
</evidence>
<dbReference type="InterPro" id="IPR015655">
    <property type="entry name" value="PP2C"/>
</dbReference>
<dbReference type="PANTHER" id="PTHR13832">
    <property type="entry name" value="PROTEIN PHOSPHATASE 2C"/>
    <property type="match status" value="1"/>
</dbReference>